<dbReference type="AlphaFoldDB" id="A0A6J1M1A3"/>
<evidence type="ECO:0000313" key="9">
    <source>
        <dbReference type="RefSeq" id="XP_023173607.2"/>
    </source>
</evidence>
<evidence type="ECO:0000313" key="8">
    <source>
        <dbReference type="Proteomes" id="UP000504633"/>
    </source>
</evidence>
<gene>
    <name evidence="9" type="primary">LOC111601313</name>
</gene>
<dbReference type="RefSeq" id="XP_023173607.2">
    <property type="nucleotide sequence ID" value="XM_023317839.2"/>
</dbReference>
<dbReference type="GO" id="GO:0022857">
    <property type="term" value="F:transmembrane transporter activity"/>
    <property type="evidence" value="ECO:0007669"/>
    <property type="project" value="InterPro"/>
</dbReference>
<dbReference type="SUPFAM" id="SSF103473">
    <property type="entry name" value="MFS general substrate transporter"/>
    <property type="match status" value="1"/>
</dbReference>
<keyword evidence="4 6" id="KW-1133">Transmembrane helix</keyword>
<feature type="transmembrane region" description="Helical" evidence="6">
    <location>
        <begin position="153"/>
        <end position="182"/>
    </location>
</feature>
<organism evidence="8 9">
    <name type="scientific">Drosophila hydei</name>
    <name type="common">Fruit fly</name>
    <dbReference type="NCBI Taxonomy" id="7224"/>
    <lineage>
        <taxon>Eukaryota</taxon>
        <taxon>Metazoa</taxon>
        <taxon>Ecdysozoa</taxon>
        <taxon>Arthropoda</taxon>
        <taxon>Hexapoda</taxon>
        <taxon>Insecta</taxon>
        <taxon>Pterygota</taxon>
        <taxon>Neoptera</taxon>
        <taxon>Endopterygota</taxon>
        <taxon>Diptera</taxon>
        <taxon>Brachycera</taxon>
        <taxon>Muscomorpha</taxon>
        <taxon>Ephydroidea</taxon>
        <taxon>Drosophilidae</taxon>
        <taxon>Drosophila</taxon>
    </lineage>
</organism>
<comment type="subcellular location">
    <subcellularLocation>
        <location evidence="1">Membrane</location>
        <topology evidence="1">Multi-pass membrane protein</topology>
    </subcellularLocation>
</comment>
<dbReference type="PANTHER" id="PTHR23511">
    <property type="entry name" value="SYNAPTIC VESICLE GLYCOPROTEIN 2"/>
    <property type="match status" value="1"/>
</dbReference>
<reference evidence="9" key="1">
    <citation type="submission" date="2025-08" db="UniProtKB">
        <authorList>
            <consortium name="RefSeq"/>
        </authorList>
    </citation>
    <scope>IDENTIFICATION</scope>
    <source>
        <strain evidence="9">15085-1641.00</strain>
        <tissue evidence="9">Whole body</tissue>
    </source>
</reference>
<dbReference type="Gene3D" id="1.20.1250.20">
    <property type="entry name" value="MFS general substrate transporter like domains"/>
    <property type="match status" value="1"/>
</dbReference>
<evidence type="ECO:0000259" key="7">
    <source>
        <dbReference type="PROSITE" id="PS50850"/>
    </source>
</evidence>
<evidence type="ECO:0000256" key="2">
    <source>
        <dbReference type="ARBA" id="ARBA00022448"/>
    </source>
</evidence>
<dbReference type="OrthoDB" id="3936150at2759"/>
<dbReference type="PANTHER" id="PTHR23511:SF36">
    <property type="entry name" value="EG:BACR7A4.13 PROTEIN-RELATED"/>
    <property type="match status" value="1"/>
</dbReference>
<evidence type="ECO:0000256" key="5">
    <source>
        <dbReference type="ARBA" id="ARBA00023136"/>
    </source>
</evidence>
<dbReference type="Proteomes" id="UP000504633">
    <property type="component" value="Unplaced"/>
</dbReference>
<dbReference type="InterPro" id="IPR020846">
    <property type="entry name" value="MFS_dom"/>
</dbReference>
<dbReference type="Pfam" id="PF07690">
    <property type="entry name" value="MFS_1"/>
    <property type="match status" value="1"/>
</dbReference>
<sequence length="363" mass="41071">MAKAAEPDETADFERAISECGFGLFNVIILICALPCLTAMVFSASVISYVMPTAQCDLNLSVMDMGMLNAVTYAGMILSAIPWGFISDTMGRRSVLIIGGFVDGIFVLCSALSQNSIQLMIFKFFDGLIICGPFAVVVSYLAEFHGQKHRHYIMFFVGLIISIGAVTLPLIAYLLLPLHIYFKLGNMKFHTWQVFFAISAIPSFLSGLLHIFLPESPKFLMAQGYYNKALKSFQRIYAINKRKSRESYPIKTLIDAVPERMEEETVKRKCWRAKFIFFEGLKQLKPMWSCPYLGVAIHVYLLHFCQIMCVNSVRLWMPNIFATIHTLEVKGYSDRSMCAVLKHDTQLNFTKEEKNQECDIVAS</sequence>
<feature type="transmembrane region" description="Helical" evidence="6">
    <location>
        <begin position="194"/>
        <end position="213"/>
    </location>
</feature>
<keyword evidence="5 6" id="KW-0472">Membrane</keyword>
<keyword evidence="3 6" id="KW-0812">Transmembrane</keyword>
<dbReference type="GO" id="GO:0016020">
    <property type="term" value="C:membrane"/>
    <property type="evidence" value="ECO:0007669"/>
    <property type="project" value="UniProtKB-SubCell"/>
</dbReference>
<proteinExistence type="predicted"/>
<dbReference type="InterPro" id="IPR011701">
    <property type="entry name" value="MFS"/>
</dbReference>
<evidence type="ECO:0000256" key="1">
    <source>
        <dbReference type="ARBA" id="ARBA00004141"/>
    </source>
</evidence>
<feature type="transmembrane region" description="Helical" evidence="6">
    <location>
        <begin position="95"/>
        <end position="113"/>
    </location>
</feature>
<name>A0A6J1M1A3_DROHY</name>
<keyword evidence="8" id="KW-1185">Reference proteome</keyword>
<feature type="transmembrane region" description="Helical" evidence="6">
    <location>
        <begin position="24"/>
        <end position="47"/>
    </location>
</feature>
<protein>
    <submittedName>
        <fullName evidence="9">Synaptic vesicle glycoprotein 2B isoform X3</fullName>
    </submittedName>
</protein>
<evidence type="ECO:0000256" key="4">
    <source>
        <dbReference type="ARBA" id="ARBA00022989"/>
    </source>
</evidence>
<dbReference type="GeneID" id="111601313"/>
<feature type="transmembrane region" description="Helical" evidence="6">
    <location>
        <begin position="67"/>
        <end position="86"/>
    </location>
</feature>
<keyword evidence="2" id="KW-0813">Transport</keyword>
<dbReference type="PROSITE" id="PS50850">
    <property type="entry name" value="MFS"/>
    <property type="match status" value="1"/>
</dbReference>
<accession>A0A6J1M1A3</accession>
<evidence type="ECO:0000256" key="3">
    <source>
        <dbReference type="ARBA" id="ARBA00022692"/>
    </source>
</evidence>
<dbReference type="InterPro" id="IPR036259">
    <property type="entry name" value="MFS_trans_sf"/>
</dbReference>
<evidence type="ECO:0000256" key="6">
    <source>
        <dbReference type="SAM" id="Phobius"/>
    </source>
</evidence>
<feature type="domain" description="Major facilitator superfamily (MFS) profile" evidence="7">
    <location>
        <begin position="29"/>
        <end position="363"/>
    </location>
</feature>
<feature type="transmembrane region" description="Helical" evidence="6">
    <location>
        <begin position="119"/>
        <end position="141"/>
    </location>
</feature>